<keyword evidence="1" id="KW-0472">Membrane</keyword>
<protein>
    <submittedName>
        <fullName evidence="3">Acyltransferase</fullName>
    </submittedName>
</protein>
<sequence length="397" mass="45249">MEIIGAFAALIAILVALLSTNLFLGKLVVPSSHGRFVTLDGLRGYLAFFVFLHHSYIWYYYIHSDVWVLPSSRLFVHFGQVGVALFFMITGFLFFNKLLEGRARGIDWFRLYVSRFLRLTPLYLFSMVLLFLIVWVLTKNEPAQPTGKLIVDGLKWIGFRVSGAPDLNGLLGTRYIHAGVTWTLPYEWFFYLFLPFVALAIGSRPPVKYLCLAAIALYVFDVYGYSWSFGWLFLGGMVAAVLVRYDRFTIFSVSKWATCLIVGSLAWSVTYYPTIYESSVPRLLLIAVFCLISGGNTLFGLLKLKVSLVMGEMAYSMYLLHGVLLFVIFRFIFGGARASELTPLQYWGVIVLATPILMMICGLTFRFVERPAMRSVDTLTHWIRAKKKGRFERQKVN</sequence>
<keyword evidence="1" id="KW-1133">Transmembrane helix</keyword>
<evidence type="ECO:0000256" key="1">
    <source>
        <dbReference type="SAM" id="Phobius"/>
    </source>
</evidence>
<accession>A0ABM6QYF8</accession>
<feature type="transmembrane region" description="Helical" evidence="1">
    <location>
        <begin position="282"/>
        <end position="302"/>
    </location>
</feature>
<dbReference type="EMBL" id="CP025738">
    <property type="protein sequence ID" value="AUO45551.1"/>
    <property type="molecule type" value="Genomic_DNA"/>
</dbReference>
<feature type="transmembrane region" description="Helical" evidence="1">
    <location>
        <begin position="45"/>
        <end position="62"/>
    </location>
</feature>
<proteinExistence type="predicted"/>
<evidence type="ECO:0000313" key="4">
    <source>
        <dbReference type="Proteomes" id="UP000235315"/>
    </source>
</evidence>
<feature type="transmembrane region" description="Helical" evidence="1">
    <location>
        <begin position="345"/>
        <end position="365"/>
    </location>
</feature>
<dbReference type="PANTHER" id="PTHR23028">
    <property type="entry name" value="ACETYLTRANSFERASE"/>
    <property type="match status" value="1"/>
</dbReference>
<keyword evidence="3" id="KW-0808">Transferase</keyword>
<keyword evidence="4" id="KW-1185">Reference proteome</keyword>
<feature type="domain" description="Acyltransferase 3" evidence="2">
    <location>
        <begin position="39"/>
        <end position="358"/>
    </location>
</feature>
<dbReference type="Pfam" id="PF01757">
    <property type="entry name" value="Acyl_transf_3"/>
    <property type="match status" value="1"/>
</dbReference>
<feature type="transmembrane region" description="Helical" evidence="1">
    <location>
        <begin position="257"/>
        <end position="276"/>
    </location>
</feature>
<dbReference type="GO" id="GO:0016746">
    <property type="term" value="F:acyltransferase activity"/>
    <property type="evidence" value="ECO:0007669"/>
    <property type="project" value="UniProtKB-KW"/>
</dbReference>
<dbReference type="Proteomes" id="UP000235315">
    <property type="component" value="Chromosome"/>
</dbReference>
<gene>
    <name evidence="3" type="ORF">C1C98_08815</name>
</gene>
<name>A0ABM6QYF8_PSEO1</name>
<feature type="transmembrane region" description="Helical" evidence="1">
    <location>
        <begin position="74"/>
        <end position="95"/>
    </location>
</feature>
<evidence type="ECO:0000313" key="3">
    <source>
        <dbReference type="EMBL" id="AUO45551.1"/>
    </source>
</evidence>
<organism evidence="3 4">
    <name type="scientific">Pseudomonas ogarae (strain DSM 112162 / CECT 30235 / F113)</name>
    <dbReference type="NCBI Taxonomy" id="1114970"/>
    <lineage>
        <taxon>Bacteria</taxon>
        <taxon>Pseudomonadati</taxon>
        <taxon>Pseudomonadota</taxon>
        <taxon>Gammaproteobacteria</taxon>
        <taxon>Pseudomonadales</taxon>
        <taxon>Pseudomonadaceae</taxon>
        <taxon>Pseudomonas</taxon>
    </lineage>
</organism>
<keyword evidence="1" id="KW-0812">Transmembrane</keyword>
<dbReference type="RefSeq" id="WP_014337242.1">
    <property type="nucleotide sequence ID" value="NC_016830.1"/>
</dbReference>
<feature type="transmembrane region" description="Helical" evidence="1">
    <location>
        <begin position="6"/>
        <end position="24"/>
    </location>
</feature>
<dbReference type="InterPro" id="IPR050879">
    <property type="entry name" value="Acyltransferase_3"/>
</dbReference>
<feature type="transmembrane region" description="Helical" evidence="1">
    <location>
        <begin position="116"/>
        <end position="137"/>
    </location>
</feature>
<keyword evidence="3" id="KW-0012">Acyltransferase</keyword>
<evidence type="ECO:0000259" key="2">
    <source>
        <dbReference type="Pfam" id="PF01757"/>
    </source>
</evidence>
<feature type="transmembrane region" description="Helical" evidence="1">
    <location>
        <begin position="314"/>
        <end position="333"/>
    </location>
</feature>
<dbReference type="InterPro" id="IPR002656">
    <property type="entry name" value="Acyl_transf_3_dom"/>
</dbReference>
<reference evidence="3 4" key="1">
    <citation type="submission" date="2018-01" db="EMBL/GenBank/DDBJ databases">
        <title>Tropical forage species Digitaria eriantha prevents oxidative stress under low temperature conditions by the incorporation of polyhydroxybutyrate-producing endophytic bacteria.</title>
        <authorList>
            <person name="Stritzler M."/>
            <person name="Ayub N."/>
        </authorList>
    </citation>
    <scope>NUCLEOTIDE SEQUENCE [LARGE SCALE GENOMIC DNA]</scope>
    <source>
        <strain evidence="3 4">FR1</strain>
    </source>
</reference>